<accession>A0A7J7GM66</accession>
<protein>
    <recommendedName>
        <fullName evidence="3">Phosphofructokinase domain-containing protein</fullName>
    </recommendedName>
</protein>
<evidence type="ECO:0008006" key="3">
    <source>
        <dbReference type="Google" id="ProtNLM"/>
    </source>
</evidence>
<evidence type="ECO:0000313" key="2">
    <source>
        <dbReference type="Proteomes" id="UP000593564"/>
    </source>
</evidence>
<dbReference type="AlphaFoldDB" id="A0A7J7GM66"/>
<evidence type="ECO:0000313" key="1">
    <source>
        <dbReference type="EMBL" id="KAF5940524.1"/>
    </source>
</evidence>
<dbReference type="EMBL" id="JACBKZ010000010">
    <property type="protein sequence ID" value="KAF5940524.1"/>
    <property type="molecule type" value="Genomic_DNA"/>
</dbReference>
<gene>
    <name evidence="1" type="ORF">HYC85_021691</name>
</gene>
<dbReference type="Proteomes" id="UP000593564">
    <property type="component" value="Unassembled WGS sequence"/>
</dbReference>
<reference evidence="1 2" key="2">
    <citation type="submission" date="2020-07" db="EMBL/GenBank/DDBJ databases">
        <title>Genome assembly of wild tea tree DASZ reveals pedigree and selection history of tea varieties.</title>
        <authorList>
            <person name="Zhang W."/>
        </authorList>
    </citation>
    <scope>NUCLEOTIDE SEQUENCE [LARGE SCALE GENOMIC DNA]</scope>
    <source>
        <strain evidence="2">cv. G240</strain>
        <tissue evidence="1">Leaf</tissue>
    </source>
</reference>
<dbReference type="GO" id="GO:0003872">
    <property type="term" value="F:6-phosphofructokinase activity"/>
    <property type="evidence" value="ECO:0007669"/>
    <property type="project" value="InterPro"/>
</dbReference>
<dbReference type="InterPro" id="IPR016135">
    <property type="entry name" value="UBQ-conjugating_enzyme/RWD"/>
</dbReference>
<reference evidence="2" key="1">
    <citation type="journal article" date="2020" name="Nat. Commun.">
        <title>Genome assembly of wild tea tree DASZ reveals pedigree and selection history of tea varieties.</title>
        <authorList>
            <person name="Zhang W."/>
            <person name="Zhang Y."/>
            <person name="Qiu H."/>
            <person name="Guo Y."/>
            <person name="Wan H."/>
            <person name="Zhang X."/>
            <person name="Scossa F."/>
            <person name="Alseekh S."/>
            <person name="Zhang Q."/>
            <person name="Wang P."/>
            <person name="Xu L."/>
            <person name="Schmidt M.H."/>
            <person name="Jia X."/>
            <person name="Li D."/>
            <person name="Zhu A."/>
            <person name="Guo F."/>
            <person name="Chen W."/>
            <person name="Ni D."/>
            <person name="Usadel B."/>
            <person name="Fernie A.R."/>
            <person name="Wen W."/>
        </authorList>
    </citation>
    <scope>NUCLEOTIDE SEQUENCE [LARGE SCALE GENOMIC DNA]</scope>
    <source>
        <strain evidence="2">cv. G240</strain>
    </source>
</reference>
<proteinExistence type="predicted"/>
<sequence>MGTSDFELMTYYVVCPDIDPLTTAAADFFQQLGTDSWKQVLWETQSVSHFMVAATSDLMLGYVDFFLSGDEKRADLPPRLQQRFPMSLLFGGDGSYMAPFSLHSDNILTSLMSQVCYFDVDCYFCILQSVPPTIWYRLVAGLNAQLRLVRHGHLRTSFCLIMNWLETHANPTVSPYGVHVDLACFQPIACGYRQFGLTVHAVEDESTQPSVEEPNVTSLDEQHLINNDWRKAVDDSSACEHLLTHKRIGGGILLIKILQTLEEKKTLCYPLSFILHNTKPISHQGWGSKGTWKSLRLGMHLGEYLLPRNFRLLEELERGEKGIGDGTVSYGMDDGDDIYMRSWTGTIIGPHNEHFAKRNKMVLTLKYIDPTYMIRAIRSNAADNVYCTLIAQSAVHGAMAGYTGYTSGLVNGRQTYIPFYVSSSRSYIHDMVKNLDQVRSCCCEVVAVACDIAAVAMNWVSDIYAAAGSVDSDCVLACWVGTSLWSGFELAEVDDDDVEADDDETDKDADITEESAHVGFLCTFNCLKISIPQRIHFDISCLLLCICRMSCREGEHRCGFLLTIHSLEIPEFFSCLVYL</sequence>
<keyword evidence="2" id="KW-1185">Reference proteome</keyword>
<dbReference type="InterPro" id="IPR035966">
    <property type="entry name" value="PKF_sf"/>
</dbReference>
<dbReference type="PANTHER" id="PTHR31513">
    <property type="entry name" value="EPHRIN TYPE-B RECEPTOR"/>
    <property type="match status" value="1"/>
</dbReference>
<name>A0A7J7GM66_CAMSI</name>
<comment type="caution">
    <text evidence="1">The sequence shown here is derived from an EMBL/GenBank/DDBJ whole genome shotgun (WGS) entry which is preliminary data.</text>
</comment>
<dbReference type="PANTHER" id="PTHR31513:SF10">
    <property type="entry name" value="TYROSINE-PROTEIN KINASE EPHRIN TYPE A_B RECEPTOR-LIKE DOMAIN-CONTAINING PROTEIN"/>
    <property type="match status" value="1"/>
</dbReference>
<dbReference type="SUPFAM" id="SSF54495">
    <property type="entry name" value="UBC-like"/>
    <property type="match status" value="1"/>
</dbReference>
<dbReference type="SUPFAM" id="SSF53784">
    <property type="entry name" value="Phosphofructokinase"/>
    <property type="match status" value="1"/>
</dbReference>
<dbReference type="Gene3D" id="3.10.110.10">
    <property type="entry name" value="Ubiquitin Conjugating Enzyme"/>
    <property type="match status" value="1"/>
</dbReference>
<organism evidence="1 2">
    <name type="scientific">Camellia sinensis</name>
    <name type="common">Tea plant</name>
    <name type="synonym">Thea sinensis</name>
    <dbReference type="NCBI Taxonomy" id="4442"/>
    <lineage>
        <taxon>Eukaryota</taxon>
        <taxon>Viridiplantae</taxon>
        <taxon>Streptophyta</taxon>
        <taxon>Embryophyta</taxon>
        <taxon>Tracheophyta</taxon>
        <taxon>Spermatophyta</taxon>
        <taxon>Magnoliopsida</taxon>
        <taxon>eudicotyledons</taxon>
        <taxon>Gunneridae</taxon>
        <taxon>Pentapetalae</taxon>
        <taxon>asterids</taxon>
        <taxon>Ericales</taxon>
        <taxon>Theaceae</taxon>
        <taxon>Camellia</taxon>
    </lineage>
</organism>